<feature type="compositionally biased region" description="Basic and acidic residues" evidence="1">
    <location>
        <begin position="16"/>
        <end position="27"/>
    </location>
</feature>
<protein>
    <submittedName>
        <fullName evidence="2">Uncharacterized protein</fullName>
    </submittedName>
</protein>
<feature type="compositionally biased region" description="Pro residues" evidence="1">
    <location>
        <begin position="369"/>
        <end position="379"/>
    </location>
</feature>
<feature type="compositionally biased region" description="Polar residues" evidence="1">
    <location>
        <begin position="517"/>
        <end position="532"/>
    </location>
</feature>
<feature type="compositionally biased region" description="Polar residues" evidence="1">
    <location>
        <begin position="103"/>
        <end position="136"/>
    </location>
</feature>
<feature type="compositionally biased region" description="Low complexity" evidence="1">
    <location>
        <begin position="467"/>
        <end position="479"/>
    </location>
</feature>
<comment type="caution">
    <text evidence="2">The sequence shown here is derived from an EMBL/GenBank/DDBJ whole genome shotgun (WGS) entry which is preliminary data.</text>
</comment>
<evidence type="ECO:0000256" key="1">
    <source>
        <dbReference type="SAM" id="MobiDB-lite"/>
    </source>
</evidence>
<name>A0A9W8YYZ7_9PEZI</name>
<organism evidence="2 3">
    <name type="scientific">Gnomoniopsis smithogilvyi</name>
    <dbReference type="NCBI Taxonomy" id="1191159"/>
    <lineage>
        <taxon>Eukaryota</taxon>
        <taxon>Fungi</taxon>
        <taxon>Dikarya</taxon>
        <taxon>Ascomycota</taxon>
        <taxon>Pezizomycotina</taxon>
        <taxon>Sordariomycetes</taxon>
        <taxon>Sordariomycetidae</taxon>
        <taxon>Diaporthales</taxon>
        <taxon>Gnomoniaceae</taxon>
        <taxon>Gnomoniopsis</taxon>
    </lineage>
</organism>
<evidence type="ECO:0000313" key="3">
    <source>
        <dbReference type="Proteomes" id="UP001140453"/>
    </source>
</evidence>
<feature type="region of interest" description="Disordered" evidence="1">
    <location>
        <begin position="650"/>
        <end position="779"/>
    </location>
</feature>
<feature type="region of interest" description="Disordered" evidence="1">
    <location>
        <begin position="1"/>
        <end position="152"/>
    </location>
</feature>
<feature type="compositionally biased region" description="Basic and acidic residues" evidence="1">
    <location>
        <begin position="298"/>
        <end position="315"/>
    </location>
</feature>
<dbReference type="AlphaFoldDB" id="A0A9W8YYZ7"/>
<dbReference type="Proteomes" id="UP001140453">
    <property type="component" value="Unassembled WGS sequence"/>
</dbReference>
<feature type="compositionally biased region" description="Polar residues" evidence="1">
    <location>
        <begin position="393"/>
        <end position="410"/>
    </location>
</feature>
<feature type="compositionally biased region" description="Basic and acidic residues" evidence="1">
    <location>
        <begin position="248"/>
        <end position="268"/>
    </location>
</feature>
<gene>
    <name evidence="2" type="ORF">N0V93_003270</name>
</gene>
<proteinExistence type="predicted"/>
<feature type="compositionally biased region" description="Polar residues" evidence="1">
    <location>
        <begin position="770"/>
        <end position="779"/>
    </location>
</feature>
<evidence type="ECO:0000313" key="2">
    <source>
        <dbReference type="EMBL" id="KAJ4394053.1"/>
    </source>
</evidence>
<feature type="compositionally biased region" description="Polar residues" evidence="1">
    <location>
        <begin position="666"/>
        <end position="681"/>
    </location>
</feature>
<dbReference type="OrthoDB" id="5386674at2759"/>
<feature type="compositionally biased region" description="Basic and acidic residues" evidence="1">
    <location>
        <begin position="736"/>
        <end position="757"/>
    </location>
</feature>
<reference evidence="2" key="1">
    <citation type="submission" date="2022-10" db="EMBL/GenBank/DDBJ databases">
        <title>Tapping the CABI collections for fungal endophytes: first genome assemblies for Collariella, Neodidymelliopsis, Ascochyta clinopodiicola, Didymella pomorum, Didymosphaeria variabile, Neocosmospora piperis and Neocucurbitaria cava.</title>
        <authorList>
            <person name="Hill R."/>
        </authorList>
    </citation>
    <scope>NUCLEOTIDE SEQUENCE</scope>
    <source>
        <strain evidence="2">IMI 355082</strain>
    </source>
</reference>
<accession>A0A9W8YYZ7</accession>
<keyword evidence="3" id="KW-1185">Reference proteome</keyword>
<sequence>MPDLSSARLSEVKTPSQKETRRLDRDALPSMQKAATAHESSNLKMVSYAAEDGNESEGSSICHSPTWDDYGKKKRKDAEPKRKRLTKEPPPAAMDNRPVLSSRAMTDSTLSIQQLRQCLESGNSSQQLTSAPSETSIPLPVESIDTVSRSPGFIGGVRLEREREAAMKKLMNSRASSIERPASEMMLQSPPLQSQSKLELAKKRETAPAVSYPPKSSKTPFLADPRPPRTRRNSIGQGLKLAAGKLFSSKDKDSRNGQPSDKRNDSRASVETVQTLYGTSENRGRQMDGSSTAHSRHQSFDSHQRDDSQKDERRGAVSMPPVAWKNKNKQLRTISMMAVPPDSARDGSFSPFHSPQLDQDDFGFLERPFSPPTAPPMSPPASMSPSLKAKISPTFTPTPVASPASQPSSKKTFRETLKAGFRSSSSTPDAKPARRRSGTLDTLVGTETEISSPVRDGYALQNPPTAPAAGSPASSARGGRQTDEHGTGQSQSATDLKDSGASSSSSHHGSESQAPSPMTTPEGSRPQSSKDNQALRLDEVKRIPPLSYENVIAMRGSPTLPAAGYCVPKKTHSPRASAELPKGSPKSTAGQHGRSGSKFAEDLSPIKSFLTDELWSQTRKPLDPDQLSFTSALTSIDVKRSFVDLNSALQSSNEDVTPLSLEPASKTGSTVQKETTPSSTGFHFDLSPKGSHTSLPPPSPHSARSPWVNGRPIPGQAPLPANKLDKEPLPSQARLDSPDLRSHPRRKASDYLEEARKAAPASPRAPPSSTNSQSSLPITNNVVSAPRSFALSKPQTAAVASSTAAVFSPLTSHPVKRSSKQESTPLGTPISKMLVECCHCKFYQDMPSRVYEAMARPDDIVKDKKLGVSGQVTTCVKCPWCAHNMSTVCCAGYAAIVYLQEKLHGP</sequence>
<feature type="region of interest" description="Disordered" evidence="1">
    <location>
        <begin position="170"/>
        <end position="542"/>
    </location>
</feature>
<dbReference type="EMBL" id="JAPEVB010000002">
    <property type="protein sequence ID" value="KAJ4394053.1"/>
    <property type="molecule type" value="Genomic_DNA"/>
</dbReference>
<feature type="compositionally biased region" description="Polar residues" evidence="1">
    <location>
        <begin position="269"/>
        <end position="281"/>
    </location>
</feature>
<feature type="compositionally biased region" description="Low complexity" evidence="1">
    <location>
        <begin position="499"/>
        <end position="516"/>
    </location>
</feature>
<feature type="region of interest" description="Disordered" evidence="1">
    <location>
        <begin position="565"/>
        <end position="603"/>
    </location>
</feature>